<sequence>MQIFAPIYQKTLQLSKHRHAPFWLGLVSFIEAIFFPIPPDVMLMPMSMTQPQKAVRFAFIAGIFSTLGGMIGYAVGYFAADWVTEIMQHFGYGNQWHTVMGWFDKWGIVIVFVAGFSPIPYKLFTLSTGVMQMAFFPFVIAAFISRMARFLLVAKLAAWGGQRFADKLQRFIEIIGWSVVLLAIIAIIVIR</sequence>
<reference evidence="3 4" key="1">
    <citation type="submission" date="2018-12" db="EMBL/GenBank/DDBJ databases">
        <authorList>
            <consortium name="Pathogen Informatics"/>
        </authorList>
    </citation>
    <scope>NUCLEOTIDE SEQUENCE [LARGE SCALE GENOMIC DNA]</scope>
    <source>
        <strain evidence="3 4">NCTC12871</strain>
    </source>
</reference>
<feature type="transmembrane region" description="Helical" evidence="1">
    <location>
        <begin position="133"/>
        <end position="159"/>
    </location>
</feature>
<organism evidence="3 4">
    <name type="scientific">Actinobacillus delphinicola</name>
    <dbReference type="NCBI Taxonomy" id="51161"/>
    <lineage>
        <taxon>Bacteria</taxon>
        <taxon>Pseudomonadati</taxon>
        <taxon>Pseudomonadota</taxon>
        <taxon>Gammaproteobacteria</taxon>
        <taxon>Pasteurellales</taxon>
        <taxon>Pasteurellaceae</taxon>
        <taxon>Actinobacillus</taxon>
    </lineage>
</organism>
<dbReference type="PANTHER" id="PTHR42709:SF11">
    <property type="entry name" value="DEDA FAMILY PROTEIN"/>
    <property type="match status" value="1"/>
</dbReference>
<dbReference type="AlphaFoldDB" id="A0A448TU99"/>
<dbReference type="Proteomes" id="UP000279799">
    <property type="component" value="Chromosome"/>
</dbReference>
<feature type="transmembrane region" description="Helical" evidence="1">
    <location>
        <begin position="20"/>
        <end position="37"/>
    </location>
</feature>
<dbReference type="EMBL" id="LR134510">
    <property type="protein sequence ID" value="VEJ09564.1"/>
    <property type="molecule type" value="Genomic_DNA"/>
</dbReference>
<dbReference type="PANTHER" id="PTHR42709">
    <property type="entry name" value="ALKALINE PHOSPHATASE LIKE PROTEIN"/>
    <property type="match status" value="1"/>
</dbReference>
<keyword evidence="4" id="KW-1185">Reference proteome</keyword>
<dbReference type="KEGG" id="adp:NCTC12871_01035"/>
<dbReference type="RefSeq" id="WP_126599599.1">
    <property type="nucleotide sequence ID" value="NZ_LR134510.1"/>
</dbReference>
<dbReference type="InterPro" id="IPR032816">
    <property type="entry name" value="VTT_dom"/>
</dbReference>
<evidence type="ECO:0000256" key="1">
    <source>
        <dbReference type="SAM" id="Phobius"/>
    </source>
</evidence>
<evidence type="ECO:0000259" key="2">
    <source>
        <dbReference type="Pfam" id="PF09335"/>
    </source>
</evidence>
<keyword evidence="1" id="KW-0812">Transmembrane</keyword>
<proteinExistence type="predicted"/>
<keyword evidence="1" id="KW-1133">Transmembrane helix</keyword>
<dbReference type="GO" id="GO:0005886">
    <property type="term" value="C:plasma membrane"/>
    <property type="evidence" value="ECO:0007669"/>
    <property type="project" value="TreeGrafter"/>
</dbReference>
<dbReference type="Pfam" id="PF09335">
    <property type="entry name" value="VTT_dom"/>
    <property type="match status" value="1"/>
</dbReference>
<name>A0A448TU99_9PAST</name>
<dbReference type="OrthoDB" id="9810270at2"/>
<evidence type="ECO:0000313" key="4">
    <source>
        <dbReference type="Proteomes" id="UP000279799"/>
    </source>
</evidence>
<dbReference type="InterPro" id="IPR051311">
    <property type="entry name" value="DedA_domain"/>
</dbReference>
<protein>
    <submittedName>
        <fullName evidence="3">SNARE associated Golgi protein</fullName>
    </submittedName>
</protein>
<feature type="transmembrane region" description="Helical" evidence="1">
    <location>
        <begin position="171"/>
        <end position="190"/>
    </location>
</feature>
<feature type="transmembrane region" description="Helical" evidence="1">
    <location>
        <begin position="57"/>
        <end position="80"/>
    </location>
</feature>
<accession>A0A448TU99</accession>
<feature type="domain" description="VTT" evidence="2">
    <location>
        <begin position="38"/>
        <end position="154"/>
    </location>
</feature>
<feature type="transmembrane region" description="Helical" evidence="1">
    <location>
        <begin position="101"/>
        <end position="121"/>
    </location>
</feature>
<evidence type="ECO:0000313" key="3">
    <source>
        <dbReference type="EMBL" id="VEJ09564.1"/>
    </source>
</evidence>
<keyword evidence="1" id="KW-0472">Membrane</keyword>
<gene>
    <name evidence="3" type="ORF">NCTC12871_01035</name>
</gene>